<gene>
    <name evidence="3" type="ORF">PICST_67721</name>
</gene>
<evidence type="ECO:0000313" key="4">
    <source>
        <dbReference type="Proteomes" id="UP000002258"/>
    </source>
</evidence>
<feature type="coiled-coil region" evidence="1">
    <location>
        <begin position="130"/>
        <end position="178"/>
    </location>
</feature>
<feature type="compositionally biased region" description="Basic and acidic residues" evidence="2">
    <location>
        <begin position="60"/>
        <end position="75"/>
    </location>
</feature>
<dbReference type="eggNOG" id="ENOG502RQ25">
    <property type="taxonomic scope" value="Eukaryota"/>
</dbReference>
<evidence type="ECO:0000256" key="1">
    <source>
        <dbReference type="SAM" id="Coils"/>
    </source>
</evidence>
<dbReference type="OMA" id="NWNVDMT"/>
<dbReference type="GeneID" id="4838749"/>
<feature type="compositionally biased region" description="Basic and acidic residues" evidence="2">
    <location>
        <begin position="18"/>
        <end position="36"/>
    </location>
</feature>
<dbReference type="RefSeq" id="XP_001384645.1">
    <property type="nucleotide sequence ID" value="XM_001384608.1"/>
</dbReference>
<sequence>MSDNEETPVVDADTSDNELNKEQRIEAAKKRFEELKKKKAKKSKKKKEKKEGTEETETELDSKENTPAVEIKEEVKDEVEEKEETKEDTKEEIEDGSKEEQETKVDINPEQVELPKEVTGESSVESSSEIAELKATIEQQKNTIKKLRDENTDLKLSKMDLKDKIAELENEIRTLKTGGVPSANNSTNIQPTPRVAVPAKPAITRNDYASISQQSFSKFKHTDDFREKLMVWKGWQVDMTNWSGSGMSQKVAL</sequence>
<evidence type="ECO:0000256" key="2">
    <source>
        <dbReference type="SAM" id="MobiDB-lite"/>
    </source>
</evidence>
<dbReference type="AlphaFoldDB" id="A3LUM1"/>
<reference evidence="3 4" key="1">
    <citation type="journal article" date="2007" name="Nat. Biotechnol.">
        <title>Genome sequence of the lignocellulose-bioconverting and xylose-fermenting yeast Pichia stipitis.</title>
        <authorList>
            <person name="Jeffries T.W."/>
            <person name="Grigoriev I.V."/>
            <person name="Grimwood J."/>
            <person name="Laplaza J.M."/>
            <person name="Aerts A."/>
            <person name="Salamov A."/>
            <person name="Schmutz J."/>
            <person name="Lindquist E."/>
            <person name="Dehal P."/>
            <person name="Shapiro H."/>
            <person name="Jin Y.S."/>
            <person name="Passoth V."/>
            <person name="Richardson P.M."/>
        </authorList>
    </citation>
    <scope>NUCLEOTIDE SEQUENCE [LARGE SCALE GENOMIC DNA]</scope>
    <source>
        <strain evidence="4">ATCC 58785 / CBS 6054 / NBRC 10063 / NRRL Y-11545</strain>
    </source>
</reference>
<accession>A3LUM1</accession>
<keyword evidence="1" id="KW-0175">Coiled coil</keyword>
<dbReference type="OrthoDB" id="4097133at2759"/>
<organism evidence="3 4">
    <name type="scientific">Scheffersomyces stipitis (strain ATCC 58785 / CBS 6054 / NBRC 10063 / NRRL Y-11545)</name>
    <name type="common">Yeast</name>
    <name type="synonym">Pichia stipitis</name>
    <dbReference type="NCBI Taxonomy" id="322104"/>
    <lineage>
        <taxon>Eukaryota</taxon>
        <taxon>Fungi</taxon>
        <taxon>Dikarya</taxon>
        <taxon>Ascomycota</taxon>
        <taxon>Saccharomycotina</taxon>
        <taxon>Pichiomycetes</taxon>
        <taxon>Debaryomycetaceae</taxon>
        <taxon>Scheffersomyces</taxon>
    </lineage>
</organism>
<feature type="compositionally biased region" description="Acidic residues" evidence="2">
    <location>
        <begin position="1"/>
        <end position="16"/>
    </location>
</feature>
<dbReference type="EMBL" id="CP000498">
    <property type="protein sequence ID" value="ABN66616.1"/>
    <property type="molecule type" value="Genomic_DNA"/>
</dbReference>
<dbReference type="InParanoid" id="A3LUM1"/>
<keyword evidence="4" id="KW-1185">Reference proteome</keyword>
<feature type="compositionally biased region" description="Basic residues" evidence="2">
    <location>
        <begin position="37"/>
        <end position="48"/>
    </location>
</feature>
<dbReference type="KEGG" id="pic:PICST_67721"/>
<feature type="compositionally biased region" description="Basic and acidic residues" evidence="2">
    <location>
        <begin position="83"/>
        <end position="119"/>
    </location>
</feature>
<feature type="region of interest" description="Disordered" evidence="2">
    <location>
        <begin position="1"/>
        <end position="128"/>
    </location>
</feature>
<protein>
    <submittedName>
        <fullName evidence="3">Uncharacterized protein</fullName>
    </submittedName>
</protein>
<proteinExistence type="predicted"/>
<dbReference type="Proteomes" id="UP000002258">
    <property type="component" value="Chromosome 4"/>
</dbReference>
<evidence type="ECO:0000313" key="3">
    <source>
        <dbReference type="EMBL" id="ABN66616.1"/>
    </source>
</evidence>
<name>A3LUM1_PICST</name>
<dbReference type="HOGENOM" id="CLU_062048_0_0_1"/>